<evidence type="ECO:0000313" key="3">
    <source>
        <dbReference type="Proteomes" id="UP000823615"/>
    </source>
</evidence>
<evidence type="ECO:0000259" key="1">
    <source>
        <dbReference type="Pfam" id="PF12724"/>
    </source>
</evidence>
<comment type="caution">
    <text evidence="2">The sequence shown here is derived from an EMBL/GenBank/DDBJ whole genome shotgun (WGS) entry which is preliminary data.</text>
</comment>
<dbReference type="PANTHER" id="PTHR38030">
    <property type="entry name" value="PROTOPORPHYRINOGEN IX DEHYDROGENASE [MENAQUINONE]"/>
    <property type="match status" value="1"/>
</dbReference>
<dbReference type="InterPro" id="IPR052200">
    <property type="entry name" value="Protoporphyrinogen_IX_DH"/>
</dbReference>
<reference evidence="2" key="1">
    <citation type="submission" date="2020-10" db="EMBL/GenBank/DDBJ databases">
        <authorList>
            <person name="Gilroy R."/>
        </authorList>
    </citation>
    <scope>NUCLEOTIDE SEQUENCE</scope>
    <source>
        <strain evidence="2">7293</strain>
    </source>
</reference>
<dbReference type="GO" id="GO:0070819">
    <property type="term" value="F:menaquinone-dependent protoporphyrinogen oxidase activity"/>
    <property type="evidence" value="ECO:0007669"/>
    <property type="project" value="TreeGrafter"/>
</dbReference>
<dbReference type="GO" id="GO:0006783">
    <property type="term" value="P:heme biosynthetic process"/>
    <property type="evidence" value="ECO:0007669"/>
    <property type="project" value="TreeGrafter"/>
</dbReference>
<dbReference type="PANTHER" id="PTHR38030:SF2">
    <property type="entry name" value="PROTOPORPHYRINOGEN IX DEHYDROGENASE [QUINONE]"/>
    <property type="match status" value="1"/>
</dbReference>
<evidence type="ECO:0000313" key="2">
    <source>
        <dbReference type="EMBL" id="MBO8435430.1"/>
    </source>
</evidence>
<dbReference type="Pfam" id="PF12724">
    <property type="entry name" value="Flavodoxin_5"/>
    <property type="match status" value="1"/>
</dbReference>
<dbReference type="Proteomes" id="UP000823615">
    <property type="component" value="Unassembled WGS sequence"/>
</dbReference>
<organism evidence="2 3">
    <name type="scientific">Candidatus Ornithospirochaeta stercoripullorum</name>
    <dbReference type="NCBI Taxonomy" id="2840899"/>
    <lineage>
        <taxon>Bacteria</taxon>
        <taxon>Pseudomonadati</taxon>
        <taxon>Spirochaetota</taxon>
        <taxon>Spirochaetia</taxon>
        <taxon>Spirochaetales</taxon>
        <taxon>Spirochaetaceae</taxon>
        <taxon>Spirochaetaceae incertae sedis</taxon>
        <taxon>Candidatus Ornithospirochaeta</taxon>
    </lineage>
</organism>
<dbReference type="InterPro" id="IPR029039">
    <property type="entry name" value="Flavoprotein-like_sf"/>
</dbReference>
<gene>
    <name evidence="2" type="ORF">IAA97_00395</name>
</gene>
<reference evidence="2" key="2">
    <citation type="journal article" date="2021" name="PeerJ">
        <title>Extensive microbial diversity within the chicken gut microbiome revealed by metagenomics and culture.</title>
        <authorList>
            <person name="Gilroy R."/>
            <person name="Ravi A."/>
            <person name="Getino M."/>
            <person name="Pursley I."/>
            <person name="Horton D.L."/>
            <person name="Alikhan N.F."/>
            <person name="Baker D."/>
            <person name="Gharbi K."/>
            <person name="Hall N."/>
            <person name="Watson M."/>
            <person name="Adriaenssens E.M."/>
            <person name="Foster-Nyarko E."/>
            <person name="Jarju S."/>
            <person name="Secka A."/>
            <person name="Antonio M."/>
            <person name="Oren A."/>
            <person name="Chaudhuri R.R."/>
            <person name="La Ragione R."/>
            <person name="Hildebrand F."/>
            <person name="Pallen M.J."/>
        </authorList>
    </citation>
    <scope>NUCLEOTIDE SEQUENCE</scope>
    <source>
        <strain evidence="2">7293</strain>
    </source>
</reference>
<feature type="domain" description="Flavodoxin" evidence="1">
    <location>
        <begin position="12"/>
        <end position="145"/>
    </location>
</feature>
<protein>
    <submittedName>
        <fullName evidence="2">Flavodoxin</fullName>
    </submittedName>
</protein>
<dbReference type="InterPro" id="IPR026816">
    <property type="entry name" value="Flavodoxin_dom"/>
</dbReference>
<dbReference type="GO" id="GO:0010181">
    <property type="term" value="F:FMN binding"/>
    <property type="evidence" value="ECO:0007669"/>
    <property type="project" value="TreeGrafter"/>
</dbReference>
<dbReference type="EMBL" id="JADIMT010000006">
    <property type="protein sequence ID" value="MBO8435430.1"/>
    <property type="molecule type" value="Genomic_DNA"/>
</dbReference>
<sequence>MKKGRIMSKTAVLFRSKYGATKEYSLQLGRSIQAEVVENYGLTPELVKDFDVLILAGGVYAGKINGLDFLKRNYPELQGKRIAVLAIGAAPDSDENTESLYKGNLKGKLENIPLFYARGAFDKDSLSSMDKLLFSMVKKAAEKEKPEKRTPLETVILETEEAVSWVDFSSLDSLIDFARQGM</sequence>
<accession>A0A9D9E066</accession>
<proteinExistence type="predicted"/>
<dbReference type="SUPFAM" id="SSF52218">
    <property type="entry name" value="Flavoproteins"/>
    <property type="match status" value="1"/>
</dbReference>
<name>A0A9D9E066_9SPIO</name>
<dbReference type="AlphaFoldDB" id="A0A9D9E066"/>